<evidence type="ECO:0008006" key="3">
    <source>
        <dbReference type="Google" id="ProtNLM"/>
    </source>
</evidence>
<dbReference type="RefSeq" id="WP_013220893.1">
    <property type="nucleotide sequence ID" value="NC_014315.1"/>
</dbReference>
<sequence>MRIILLFFMCLSVLLVGCKPKLEEAPEPIVGIQVKEGEIVPVDPKTGEPLEVTPCVSAVESVGEDNSSRCAIFDDEFKTLRIAQINVIFSEKTTNSVTCVITFIVDGRKYQFEFYDPNSDTCPKDWYRVP</sequence>
<dbReference type="EMBL" id="CP002086">
    <property type="protein sequence ID" value="ADJ28802.1"/>
    <property type="molecule type" value="Genomic_DNA"/>
</dbReference>
<gene>
    <name evidence="1" type="ordered locus">Nwat_1967</name>
</gene>
<accession>D8K7C5</accession>
<dbReference type="KEGG" id="nwa:Nwat_1967"/>
<dbReference type="PROSITE" id="PS51257">
    <property type="entry name" value="PROKAR_LIPOPROTEIN"/>
    <property type="match status" value="1"/>
</dbReference>
<evidence type="ECO:0000313" key="1">
    <source>
        <dbReference type="EMBL" id="ADJ28802.1"/>
    </source>
</evidence>
<protein>
    <recommendedName>
        <fullName evidence="3">Lipoprotein</fullName>
    </recommendedName>
</protein>
<proteinExistence type="predicted"/>
<keyword evidence="2" id="KW-1185">Reference proteome</keyword>
<dbReference type="AlphaFoldDB" id="D8K7C5"/>
<evidence type="ECO:0000313" key="2">
    <source>
        <dbReference type="Proteomes" id="UP000000393"/>
    </source>
</evidence>
<name>D8K7C5_NITWC</name>
<dbReference type="Proteomes" id="UP000000393">
    <property type="component" value="Chromosome"/>
</dbReference>
<reference evidence="1 2" key="1">
    <citation type="submission" date="2010-06" db="EMBL/GenBank/DDBJ databases">
        <title>Complete sequence of chromosome of Nitrosococcus watsoni C-113.</title>
        <authorList>
            <consortium name="US DOE Joint Genome Institute"/>
            <person name="Lucas S."/>
            <person name="Copeland A."/>
            <person name="Lapidus A."/>
            <person name="Cheng J.-F."/>
            <person name="Bruce D."/>
            <person name="Goodwin L."/>
            <person name="Pitluck S."/>
            <person name="Malfatti S.A."/>
            <person name="Chain P.S.G."/>
            <person name="Land M."/>
            <person name="Hauser L."/>
            <person name="Kyrpides N."/>
            <person name="Ivanova N."/>
            <person name="Cambell M.A."/>
            <person name="Heidelberg J.F."/>
            <person name="Klotz M.G."/>
            <person name="Woyke T."/>
        </authorList>
    </citation>
    <scope>NUCLEOTIDE SEQUENCE [LARGE SCALE GENOMIC DNA]</scope>
    <source>
        <strain evidence="1 2">C-113</strain>
    </source>
</reference>
<organism evidence="1 2">
    <name type="scientific">Nitrosococcus watsoni (strain C-113)</name>
    <dbReference type="NCBI Taxonomy" id="105559"/>
    <lineage>
        <taxon>Bacteria</taxon>
        <taxon>Pseudomonadati</taxon>
        <taxon>Pseudomonadota</taxon>
        <taxon>Gammaproteobacteria</taxon>
        <taxon>Chromatiales</taxon>
        <taxon>Chromatiaceae</taxon>
        <taxon>Nitrosococcus</taxon>
    </lineage>
</organism>
<dbReference type="HOGENOM" id="CLU_1935820_0_0_6"/>
<dbReference type="STRING" id="105559.Nwat_1967"/>